<feature type="domain" description="NGO1945-like C-terminal" evidence="2">
    <location>
        <begin position="142"/>
        <end position="215"/>
    </location>
</feature>
<accession>A0AA37VMI0</accession>
<gene>
    <name evidence="3" type="ORF">PPUN14671_15890</name>
</gene>
<dbReference type="Pfam" id="PF09836">
    <property type="entry name" value="DUF2063"/>
    <property type="match status" value="1"/>
</dbReference>
<dbReference type="AlphaFoldDB" id="A0AA37VMI0"/>
<dbReference type="InterPro" id="IPR018640">
    <property type="entry name" value="DUF2063"/>
</dbReference>
<evidence type="ECO:0000313" key="3">
    <source>
        <dbReference type="EMBL" id="GLO34756.1"/>
    </source>
</evidence>
<evidence type="ECO:0000313" key="4">
    <source>
        <dbReference type="Proteomes" id="UP001161257"/>
    </source>
</evidence>
<dbReference type="Gene3D" id="3.90.930.50">
    <property type="match status" value="1"/>
</dbReference>
<proteinExistence type="predicted"/>
<dbReference type="Gene3D" id="1.10.150.690">
    <property type="entry name" value="DUF2063"/>
    <property type="match status" value="1"/>
</dbReference>
<dbReference type="InterPro" id="IPR044922">
    <property type="entry name" value="DUF2063_N_sf"/>
</dbReference>
<dbReference type="EMBL" id="BSKJ01000003">
    <property type="protein sequence ID" value="GLO34756.1"/>
    <property type="molecule type" value="Genomic_DNA"/>
</dbReference>
<dbReference type="Pfam" id="PF22106">
    <property type="entry name" value="NGO1945_C"/>
    <property type="match status" value="1"/>
</dbReference>
<evidence type="ECO:0000259" key="1">
    <source>
        <dbReference type="Pfam" id="PF09836"/>
    </source>
</evidence>
<dbReference type="InterPro" id="IPR054098">
    <property type="entry name" value="NGO1945-like_C"/>
</dbReference>
<evidence type="ECO:0000259" key="2">
    <source>
        <dbReference type="Pfam" id="PF22106"/>
    </source>
</evidence>
<feature type="domain" description="Putative DNA-binding" evidence="1">
    <location>
        <begin position="8"/>
        <end position="93"/>
    </location>
</feature>
<name>A0AA37VMI0_PSEPU</name>
<dbReference type="Proteomes" id="UP001161257">
    <property type="component" value="Unassembled WGS sequence"/>
</dbReference>
<dbReference type="RefSeq" id="WP_284355947.1">
    <property type="nucleotide sequence ID" value="NZ_BSKF01000010.1"/>
</dbReference>
<comment type="caution">
    <text evidence="3">The sequence shown here is derived from an EMBL/GenBank/DDBJ whole genome shotgun (WGS) entry which is preliminary data.</text>
</comment>
<protein>
    <submittedName>
        <fullName evidence="3">DUF2063 domain-containing protein</fullName>
    </submittedName>
</protein>
<sequence>MNETLREQQYTLARHLRDPQRNAPPPGVEARRLKVYRELFYGAIEGLLAGSFPVMRQALGEPRWHARVHDFYANYRSQTPLFTEVGETFVNYLQGIELDEPWQLELAHYEWVEAQLYLSDAEDPAHDPAGDLLEGVPLLSCVARVLAYEWPVERIGVDCQPTVAPEAPTLLLVYRDAALTVRFARLAPMAYRLLALEQGTGRARLEALGGDVQQGLALLEGLREQGVIVGTV</sequence>
<reference evidence="3" key="1">
    <citation type="submission" date="2023-01" db="EMBL/GenBank/DDBJ databases">
        <title>Whole-genome sequence of Pseudomonas putida NBRC 14671.</title>
        <authorList>
            <person name="Morohoshi T."/>
            <person name="Someya N."/>
        </authorList>
    </citation>
    <scope>NUCLEOTIDE SEQUENCE</scope>
    <source>
        <strain evidence="3">NBRC 14671</strain>
    </source>
</reference>
<organism evidence="3 4">
    <name type="scientific">Pseudomonas putida</name>
    <name type="common">Arthrobacter siderocapsulatus</name>
    <dbReference type="NCBI Taxonomy" id="303"/>
    <lineage>
        <taxon>Bacteria</taxon>
        <taxon>Pseudomonadati</taxon>
        <taxon>Pseudomonadota</taxon>
        <taxon>Gammaproteobacteria</taxon>
        <taxon>Pseudomonadales</taxon>
        <taxon>Pseudomonadaceae</taxon>
        <taxon>Pseudomonas</taxon>
    </lineage>
</organism>